<feature type="domain" description="Serine/threonine-protein kinase ULK4/RUNKEL HEAT repeats" evidence="1">
    <location>
        <begin position="47"/>
        <end position="257"/>
    </location>
</feature>
<name>A0A401PCJ9_SCYTO</name>
<dbReference type="PANTHER" id="PTHR46240:SF1">
    <property type="entry name" value="SERINE_THREONINE-PROTEIN KINASE ULK4"/>
    <property type="match status" value="1"/>
</dbReference>
<dbReference type="Proteomes" id="UP000288216">
    <property type="component" value="Unassembled WGS sequence"/>
</dbReference>
<dbReference type="AlphaFoldDB" id="A0A401PCJ9"/>
<gene>
    <name evidence="2" type="ORF">scyTo_0001391</name>
</gene>
<dbReference type="PANTHER" id="PTHR46240">
    <property type="entry name" value="SER/THR PROTEIN KINASE ULK4"/>
    <property type="match status" value="1"/>
</dbReference>
<organism evidence="2 3">
    <name type="scientific">Scyliorhinus torazame</name>
    <name type="common">Cloudy catshark</name>
    <name type="synonym">Catulus torazame</name>
    <dbReference type="NCBI Taxonomy" id="75743"/>
    <lineage>
        <taxon>Eukaryota</taxon>
        <taxon>Metazoa</taxon>
        <taxon>Chordata</taxon>
        <taxon>Craniata</taxon>
        <taxon>Vertebrata</taxon>
        <taxon>Chondrichthyes</taxon>
        <taxon>Elasmobranchii</taxon>
        <taxon>Galeomorphii</taxon>
        <taxon>Galeoidea</taxon>
        <taxon>Carcharhiniformes</taxon>
        <taxon>Scyliorhinidae</taxon>
        <taxon>Scyliorhinus</taxon>
    </lineage>
</organism>
<dbReference type="OMA" id="KLLYEQX"/>
<comment type="caution">
    <text evidence="2">The sequence shown here is derived from an EMBL/GenBank/DDBJ whole genome shotgun (WGS) entry which is preliminary data.</text>
</comment>
<feature type="non-terminal residue" evidence="2">
    <location>
        <position position="270"/>
    </location>
</feature>
<dbReference type="InterPro" id="IPR056981">
    <property type="entry name" value="HEAT_ULK4_RUNKEL"/>
</dbReference>
<proteinExistence type="predicted"/>
<evidence type="ECO:0000313" key="3">
    <source>
        <dbReference type="Proteomes" id="UP000288216"/>
    </source>
</evidence>
<dbReference type="InterPro" id="IPR045906">
    <property type="entry name" value="ULK4"/>
</dbReference>
<reference evidence="2 3" key="1">
    <citation type="journal article" date="2018" name="Nat. Ecol. Evol.">
        <title>Shark genomes provide insights into elasmobranch evolution and the origin of vertebrates.</title>
        <authorList>
            <person name="Hara Y"/>
            <person name="Yamaguchi K"/>
            <person name="Onimaru K"/>
            <person name="Kadota M"/>
            <person name="Koyanagi M"/>
            <person name="Keeley SD"/>
            <person name="Tatsumi K"/>
            <person name="Tanaka K"/>
            <person name="Motone F"/>
            <person name="Kageyama Y"/>
            <person name="Nozu R"/>
            <person name="Adachi N"/>
            <person name="Nishimura O"/>
            <person name="Nakagawa R"/>
            <person name="Tanegashima C"/>
            <person name="Kiyatake I"/>
            <person name="Matsumoto R"/>
            <person name="Murakumo K"/>
            <person name="Nishida K"/>
            <person name="Terakita A"/>
            <person name="Kuratani S"/>
            <person name="Sato K"/>
            <person name="Hyodo S Kuraku.S."/>
        </authorList>
    </citation>
    <scope>NUCLEOTIDE SEQUENCE [LARGE SCALE GENOMIC DNA]</scope>
</reference>
<dbReference type="EMBL" id="BFAA01000310">
    <property type="protein sequence ID" value="GCB70852.1"/>
    <property type="molecule type" value="Genomic_DNA"/>
</dbReference>
<dbReference type="STRING" id="75743.A0A401PCJ9"/>
<sequence length="270" mass="30406">MPVPGPWLVMYIERDSRKATQGKEQQNNNEYLSKCLDLLICHIVQELPGILGVVLSALNNVSGRKHPSTIQAKHLKTCLPMMPVMLHLVTAQIFRPQIVHEEFLVNCGALFTHIKCIDSGETNIESAVGQTGSEEFIRIVFSAWEAITQHPLLLTNHHSTIVDCILPPLVSLVLSQNVEWRIFSLRLLSETTSLVANHEALIGEKEESLTANSKLLTLFRESLLPQYDQILMEPDPVPLYALRLLITLTDYSPVFIRLIEESQVVPVLFQ</sequence>
<dbReference type="SUPFAM" id="SSF48371">
    <property type="entry name" value="ARM repeat"/>
    <property type="match status" value="1"/>
</dbReference>
<accession>A0A401PCJ9</accession>
<evidence type="ECO:0000259" key="1">
    <source>
        <dbReference type="Pfam" id="PF23606"/>
    </source>
</evidence>
<dbReference type="Pfam" id="PF23606">
    <property type="entry name" value="HEAT_ULK4"/>
    <property type="match status" value="1"/>
</dbReference>
<keyword evidence="3" id="KW-1185">Reference proteome</keyword>
<protein>
    <recommendedName>
        <fullName evidence="1">Serine/threonine-protein kinase ULK4/RUNKEL HEAT repeats domain-containing protein</fullName>
    </recommendedName>
</protein>
<dbReference type="OrthoDB" id="24822at2759"/>
<dbReference type="InterPro" id="IPR016024">
    <property type="entry name" value="ARM-type_fold"/>
</dbReference>
<evidence type="ECO:0000313" key="2">
    <source>
        <dbReference type="EMBL" id="GCB70852.1"/>
    </source>
</evidence>